<dbReference type="InterPro" id="IPR010623">
    <property type="entry name" value="IcmF_C"/>
</dbReference>
<feature type="transmembrane region" description="Helical" evidence="2">
    <location>
        <begin position="7"/>
        <end position="32"/>
    </location>
</feature>
<name>A0ABU8WBL6_9BURK</name>
<dbReference type="PANTHER" id="PTHR36153">
    <property type="entry name" value="INNER MEMBRANE PROTEIN-RELATED"/>
    <property type="match status" value="1"/>
</dbReference>
<reference evidence="6 7" key="1">
    <citation type="submission" date="2024-03" db="EMBL/GenBank/DDBJ databases">
        <title>Novel species of the genus Variovorax.</title>
        <authorList>
            <person name="Liu Q."/>
            <person name="Xin Y.-H."/>
        </authorList>
    </citation>
    <scope>NUCLEOTIDE SEQUENCE [LARGE SCALE GENOMIC DNA]</scope>
    <source>
        <strain evidence="6 7">KACC 18501</strain>
    </source>
</reference>
<keyword evidence="2" id="KW-0472">Membrane</keyword>
<dbReference type="InterPro" id="IPR017731">
    <property type="entry name" value="TssM1-like"/>
</dbReference>
<dbReference type="RefSeq" id="WP_340368346.1">
    <property type="nucleotide sequence ID" value="NZ_JBBKZV010000063.1"/>
</dbReference>
<keyword evidence="7" id="KW-1185">Reference proteome</keyword>
<evidence type="ECO:0000313" key="6">
    <source>
        <dbReference type="EMBL" id="MEJ8827318.1"/>
    </source>
</evidence>
<keyword evidence="2" id="KW-1133">Transmembrane helix</keyword>
<evidence type="ECO:0000259" key="5">
    <source>
        <dbReference type="Pfam" id="PF14331"/>
    </source>
</evidence>
<dbReference type="SUPFAM" id="SSF52540">
    <property type="entry name" value="P-loop containing nucleoside triphosphate hydrolases"/>
    <property type="match status" value="1"/>
</dbReference>
<feature type="region of interest" description="Disordered" evidence="1">
    <location>
        <begin position="499"/>
        <end position="522"/>
    </location>
</feature>
<proteinExistence type="predicted"/>
<dbReference type="InterPro" id="IPR009612">
    <property type="entry name" value="IcmF-rel"/>
</dbReference>
<gene>
    <name evidence="6" type="primary">tssM</name>
    <name evidence="6" type="ORF">WKW80_35960</name>
</gene>
<feature type="domain" description="Type VI secretion system IcmF C-terminal" evidence="3">
    <location>
        <begin position="1276"/>
        <end position="1380"/>
    </location>
</feature>
<evidence type="ECO:0000256" key="1">
    <source>
        <dbReference type="SAM" id="MobiDB-lite"/>
    </source>
</evidence>
<dbReference type="InterPro" id="IPR053156">
    <property type="entry name" value="T6SS_TssM-like"/>
</dbReference>
<evidence type="ECO:0000259" key="4">
    <source>
        <dbReference type="Pfam" id="PF06761"/>
    </source>
</evidence>
<dbReference type="NCBIfam" id="TIGR03348">
    <property type="entry name" value="VI_IcmF"/>
    <property type="match status" value="2"/>
</dbReference>
<accession>A0ABU8WBL6</accession>
<protein>
    <submittedName>
        <fullName evidence="6">Type VI secretion system membrane subunit TssM</fullName>
    </submittedName>
</protein>
<dbReference type="Proteomes" id="UP001363010">
    <property type="component" value="Unassembled WGS sequence"/>
</dbReference>
<dbReference type="Pfam" id="PF06761">
    <property type="entry name" value="IcmF-related"/>
    <property type="match status" value="1"/>
</dbReference>
<feature type="domain" description="IcmF-related" evidence="4">
    <location>
        <begin position="653"/>
        <end position="978"/>
    </location>
</feature>
<feature type="domain" description="Type VI secretion system component TssM1 N-terminal" evidence="5">
    <location>
        <begin position="518"/>
        <end position="602"/>
    </location>
</feature>
<organism evidence="6 7">
    <name type="scientific">Variovorax humicola</name>
    <dbReference type="NCBI Taxonomy" id="1769758"/>
    <lineage>
        <taxon>Bacteria</taxon>
        <taxon>Pseudomonadati</taxon>
        <taxon>Pseudomonadota</taxon>
        <taxon>Betaproteobacteria</taxon>
        <taxon>Burkholderiales</taxon>
        <taxon>Comamonadaceae</taxon>
        <taxon>Variovorax</taxon>
    </lineage>
</organism>
<feature type="transmembrane region" description="Helical" evidence="2">
    <location>
        <begin position="100"/>
        <end position="120"/>
    </location>
</feature>
<keyword evidence="2" id="KW-0812">Transmembrane</keyword>
<comment type="caution">
    <text evidence="6">The sequence shown here is derived from an EMBL/GenBank/DDBJ whole genome shotgun (WGS) entry which is preliminary data.</text>
</comment>
<dbReference type="InterPro" id="IPR027417">
    <property type="entry name" value="P-loop_NTPase"/>
</dbReference>
<dbReference type="Pfam" id="PF06744">
    <property type="entry name" value="IcmF_C"/>
    <property type="match status" value="1"/>
</dbReference>
<sequence>MQYLNSFVSFVFSRATLTFIGLVVLALVIWFVGPLIAVDGLRPLATVGVRVSLLVLLLAFAMLWLGSGPVSLAGVAALCLLIWHAGPLLSLAAARPLQPVWVRATAIGVIVLACAVWWLVKLWRRMREDPQAITNFFMGRSAKDKARNESREQLKSVTSIMQNALTQLSNLRGTGGLRRIFEGKRYLYDLPWYMIVGSPSAGKTTALLNSGLQFPLARKMAGPAGGTAFTAVGGTLHCDWWLSNEAVLVDTAGRYTSRDSDAATDAMEWHGFLGLLRKHRPRAPINGAFVALNTAELLRLDDAERLRHAGMLRDRLAALRQELGIRFPVYVIVTKADLLGGFSEYFQSLTSEGRAQPWGFTLPYEGLNSKRGTSAAAIAEGQEALRTQLRTEFGLLKSRLDMGLRTRLSEEYDLDRRQLLPGFPQEMQALIDPLVQVIDEIFLDSRFDSTQHHNALRGVYFTSGAQALETVPADSGTLMQRLRRSLEMARGTVVPKKVPAPAAAPVAASTAKPAEGNTEGKPEDKLVADAQANAAAGAPAAAAPPVTAPRDDRLVTDAKRGKLGFFLQDMLTKVVISEAHLVQPNLRWEFRFRLLRLMGHALALVVFLWLAGALVLSFGNNGKYLATVNQRVEALIKQVRTLFVAFKPAGVPDVLNAARELPGYSGLDVYDPPGSFLYGLYSAPPVLDAASQTYAQLQDHTLLPAILRRMESVLAQSVKDQDPKLAYETLRVYKLLHDREHYMNGGARDVRDWVLRDWEQTGSAADFGGRASMVGHVEALFSGKRPVQAASLPNEALVHRVQEFLSSNTSTQRVYERAKAVMAPQAPQEFTLIRAVGPQAGTVFSRADGQPLEKGVPGLFTYDGYHDLFNKRLPEFVGRALDDDAWVMGRGGTAVPRKGALGDADDALTTNPLLEDIRRQYLAEYATHWEGFLVSIRTVGASDTMNTSLGFDLSVLRQLAAPDSPLSRLARAAARETTLSRPLATRAQEDRGFFDKATDELNKQTREIGRNLGIRPEERLEKEIVDNRFAALREVVTGQPDIALSSNAGASTAKPGLENISGLINEYYTLLVVADTALTSGSLPPGGAEVGARLKLEAGKLPAPFREVLTALADSGGEKVAQGSSDILRKQAQTQLDRIMGLMAMQVSEPCRRGVEGRYPLAAVAEDVSIEDFTQVFAAGGAADEFFTKYLAPFVDTSVRPWRYKSPDMANAMVGAESVANGAAPQPATTGPTLLGEQLKLLARSGPNLDSFYRARQIRDLFFRDASGKKFGWKLDLKVMELEPSITDLIIDIDGQGLRYAHGPVQSFAVGWPGPRGGSTAELTANPRISGPTSTVSTQGPWALFRLLDKGHIVGTATPGRVSVEFQFDGRKTLLDINTGSQPNPLNSDLLRGFRCPGRFG</sequence>
<feature type="transmembrane region" description="Helical" evidence="2">
    <location>
        <begin position="44"/>
        <end position="65"/>
    </location>
</feature>
<evidence type="ECO:0000313" key="7">
    <source>
        <dbReference type="Proteomes" id="UP001363010"/>
    </source>
</evidence>
<dbReference type="PANTHER" id="PTHR36153:SF1">
    <property type="entry name" value="TYPE VI SECRETION SYSTEM COMPONENT TSSM1"/>
    <property type="match status" value="1"/>
</dbReference>
<dbReference type="Pfam" id="PF14331">
    <property type="entry name" value="IcmF-related_N"/>
    <property type="match status" value="2"/>
</dbReference>
<dbReference type="EMBL" id="JBBKZV010000063">
    <property type="protein sequence ID" value="MEJ8827318.1"/>
    <property type="molecule type" value="Genomic_DNA"/>
</dbReference>
<evidence type="ECO:0000259" key="3">
    <source>
        <dbReference type="Pfam" id="PF06744"/>
    </source>
</evidence>
<evidence type="ECO:0000256" key="2">
    <source>
        <dbReference type="SAM" id="Phobius"/>
    </source>
</evidence>
<feature type="transmembrane region" description="Helical" evidence="2">
    <location>
        <begin position="72"/>
        <end position="94"/>
    </location>
</feature>
<dbReference type="InterPro" id="IPR025743">
    <property type="entry name" value="TssM1_N"/>
</dbReference>
<feature type="compositionally biased region" description="Low complexity" evidence="1">
    <location>
        <begin position="499"/>
        <end position="514"/>
    </location>
</feature>
<feature type="domain" description="Type VI secretion system component TssM1 N-terminal" evidence="5">
    <location>
        <begin position="264"/>
        <end position="483"/>
    </location>
</feature>